<comment type="similarity">
    <text evidence="1 2">Belongs to the enoyl-CoA hydratase/isomerase family.</text>
</comment>
<accession>A0ABD5ZPZ1</accession>
<dbReference type="InterPro" id="IPR029045">
    <property type="entry name" value="ClpP/crotonase-like_dom_sf"/>
</dbReference>
<name>A0ABD5ZPZ1_9EURY</name>
<comment type="caution">
    <text evidence="3">The sequence shown here is derived from an EMBL/GenBank/DDBJ whole genome shotgun (WGS) entry which is preliminary data.</text>
</comment>
<dbReference type="SUPFAM" id="SSF52096">
    <property type="entry name" value="ClpP/crotonase"/>
    <property type="match status" value="1"/>
</dbReference>
<organism evidence="3 4">
    <name type="scientific">Halosegnis marinus</name>
    <dbReference type="NCBI Taxonomy" id="3034023"/>
    <lineage>
        <taxon>Archaea</taxon>
        <taxon>Methanobacteriati</taxon>
        <taxon>Methanobacteriota</taxon>
        <taxon>Stenosarchaea group</taxon>
        <taxon>Halobacteria</taxon>
        <taxon>Halobacteriales</taxon>
        <taxon>Natronomonadaceae</taxon>
        <taxon>Halosegnis</taxon>
    </lineage>
</organism>
<evidence type="ECO:0000256" key="2">
    <source>
        <dbReference type="RuleBase" id="RU003707"/>
    </source>
</evidence>
<evidence type="ECO:0000256" key="1">
    <source>
        <dbReference type="ARBA" id="ARBA00005254"/>
    </source>
</evidence>
<dbReference type="AlphaFoldDB" id="A0ABD5ZPZ1"/>
<dbReference type="GeneID" id="79267171"/>
<evidence type="ECO:0000313" key="3">
    <source>
        <dbReference type="EMBL" id="MFC7235476.1"/>
    </source>
</evidence>
<dbReference type="Gene3D" id="3.90.226.10">
    <property type="entry name" value="2-enoyl-CoA Hydratase, Chain A, domain 1"/>
    <property type="match status" value="1"/>
</dbReference>
<dbReference type="InterPro" id="IPR018376">
    <property type="entry name" value="Enoyl-CoA_hyd/isom_CS"/>
</dbReference>
<dbReference type="Proteomes" id="UP001596398">
    <property type="component" value="Unassembled WGS sequence"/>
</dbReference>
<dbReference type="EMBL" id="JBHTAP010000001">
    <property type="protein sequence ID" value="MFC7235476.1"/>
    <property type="molecule type" value="Genomic_DNA"/>
</dbReference>
<gene>
    <name evidence="3" type="ORF">ACFQJ4_09145</name>
</gene>
<dbReference type="CDD" id="cd06558">
    <property type="entry name" value="crotonase-like"/>
    <property type="match status" value="1"/>
</dbReference>
<protein>
    <submittedName>
        <fullName evidence="3">Enoyl-CoA hydratase/isomerase family protein</fullName>
    </submittedName>
</protein>
<keyword evidence="4" id="KW-1185">Reference proteome</keyword>
<dbReference type="PROSITE" id="PS00166">
    <property type="entry name" value="ENOYL_COA_HYDRATASE"/>
    <property type="match status" value="1"/>
</dbReference>
<sequence length="235" mass="23686">MLRIEDGDRVRTVTLDRPDARNALTPDGLDALADAVTEAPTPVVHLRGAGDAFCAGADLASVAAAAESESAGRAFVARGQRTMDAIESSDAVVVAGVNGAARGGGVELALAADVRVATPDATFAEPGVTFGLFGAWGGTVRLPEAVGASHAADLSLSGRVVDAEAAREAGLVSRVVPDPADVAAEIAANDPSALAALTRLGRHRGTRAEREAAEADAFVALLDEHADALAAHRNG</sequence>
<dbReference type="Pfam" id="PF00378">
    <property type="entry name" value="ECH_1"/>
    <property type="match status" value="1"/>
</dbReference>
<dbReference type="RefSeq" id="WP_276233607.1">
    <property type="nucleotide sequence ID" value="NZ_CP119802.1"/>
</dbReference>
<proteinExistence type="inferred from homology"/>
<reference evidence="3 4" key="1">
    <citation type="journal article" date="2019" name="Int. J. Syst. Evol. Microbiol.">
        <title>The Global Catalogue of Microorganisms (GCM) 10K type strain sequencing project: providing services to taxonomists for standard genome sequencing and annotation.</title>
        <authorList>
            <consortium name="The Broad Institute Genomics Platform"/>
            <consortium name="The Broad Institute Genome Sequencing Center for Infectious Disease"/>
            <person name="Wu L."/>
            <person name="Ma J."/>
        </authorList>
    </citation>
    <scope>NUCLEOTIDE SEQUENCE [LARGE SCALE GENOMIC DNA]</scope>
    <source>
        <strain evidence="3 4">DT85</strain>
    </source>
</reference>
<dbReference type="PANTHER" id="PTHR43802:SF1">
    <property type="entry name" value="IP11341P-RELATED"/>
    <property type="match status" value="1"/>
</dbReference>
<dbReference type="InterPro" id="IPR001753">
    <property type="entry name" value="Enoyl-CoA_hydra/iso"/>
</dbReference>
<dbReference type="PANTHER" id="PTHR43802">
    <property type="entry name" value="ENOYL-COA HYDRATASE"/>
    <property type="match status" value="1"/>
</dbReference>
<evidence type="ECO:0000313" key="4">
    <source>
        <dbReference type="Proteomes" id="UP001596398"/>
    </source>
</evidence>